<evidence type="ECO:0000256" key="3">
    <source>
        <dbReference type="ARBA" id="ARBA00022553"/>
    </source>
</evidence>
<feature type="compositionally biased region" description="Pro residues" evidence="5">
    <location>
        <begin position="760"/>
        <end position="769"/>
    </location>
</feature>
<feature type="region of interest" description="Disordered" evidence="5">
    <location>
        <begin position="126"/>
        <end position="168"/>
    </location>
</feature>
<keyword evidence="8" id="KW-1185">Reference proteome</keyword>
<feature type="region of interest" description="Disordered" evidence="5">
    <location>
        <begin position="694"/>
        <end position="745"/>
    </location>
</feature>
<feature type="compositionally biased region" description="Basic and acidic residues" evidence="5">
    <location>
        <begin position="75"/>
        <end position="84"/>
    </location>
</feature>
<reference evidence="7" key="3">
    <citation type="submission" date="2025-09" db="UniProtKB">
        <authorList>
            <consortium name="Ensembl"/>
        </authorList>
    </citation>
    <scope>IDENTIFICATION</scope>
</reference>
<feature type="compositionally biased region" description="Polar residues" evidence="5">
    <location>
        <begin position="1"/>
        <end position="13"/>
    </location>
</feature>
<feature type="region of interest" description="Disordered" evidence="5">
    <location>
        <begin position="760"/>
        <end position="820"/>
    </location>
</feature>
<evidence type="ECO:0000313" key="7">
    <source>
        <dbReference type="Ensembl" id="ENSEASP00005020267.2"/>
    </source>
</evidence>
<evidence type="ECO:0000259" key="6">
    <source>
        <dbReference type="Pfam" id="PF18876"/>
    </source>
</evidence>
<evidence type="ECO:0000256" key="1">
    <source>
        <dbReference type="ARBA" id="ARBA00004123"/>
    </source>
</evidence>
<feature type="compositionally biased region" description="Polar residues" evidence="5">
    <location>
        <begin position="300"/>
        <end position="316"/>
    </location>
</feature>
<feature type="compositionally biased region" description="Polar residues" evidence="5">
    <location>
        <begin position="21"/>
        <end position="31"/>
    </location>
</feature>
<dbReference type="InterPro" id="IPR007797">
    <property type="entry name" value="AF4/FMR2"/>
</dbReference>
<feature type="region of interest" description="Disordered" evidence="5">
    <location>
        <begin position="288"/>
        <end position="408"/>
    </location>
</feature>
<protein>
    <submittedName>
        <fullName evidence="7">ALF transcription elongation factor 2</fullName>
    </submittedName>
</protein>
<feature type="compositionally biased region" description="Polar residues" evidence="5">
    <location>
        <begin position="807"/>
        <end position="818"/>
    </location>
</feature>
<comment type="subcellular location">
    <subcellularLocation>
        <location evidence="1">Nucleus</location>
    </subcellularLocation>
</comment>
<feature type="compositionally biased region" description="Basic residues" evidence="5">
    <location>
        <begin position="544"/>
        <end position="554"/>
    </location>
</feature>
<feature type="domain" description="AF4/FMR2 C-terminal homology" evidence="6">
    <location>
        <begin position="933"/>
        <end position="1187"/>
    </location>
</feature>
<feature type="compositionally biased region" description="Low complexity" evidence="5">
    <location>
        <begin position="635"/>
        <end position="650"/>
    </location>
</feature>
<feature type="compositionally biased region" description="Pro residues" evidence="5">
    <location>
        <begin position="790"/>
        <end position="799"/>
    </location>
</feature>
<feature type="region of interest" description="Disordered" evidence="5">
    <location>
        <begin position="72"/>
        <end position="108"/>
    </location>
</feature>
<proteinExistence type="inferred from homology"/>
<evidence type="ECO:0000256" key="5">
    <source>
        <dbReference type="SAM" id="MobiDB-lite"/>
    </source>
</evidence>
<dbReference type="PANTHER" id="PTHR10528:SF18">
    <property type="entry name" value="AF4_FMR2 FAMILY MEMBER 2"/>
    <property type="match status" value="1"/>
</dbReference>
<dbReference type="GO" id="GO:0016607">
    <property type="term" value="C:nuclear speck"/>
    <property type="evidence" value="ECO:0007669"/>
    <property type="project" value="TreeGrafter"/>
</dbReference>
<dbReference type="Pfam" id="PF18875">
    <property type="entry name" value="AF4_int"/>
    <property type="match status" value="1"/>
</dbReference>
<feature type="region of interest" description="Disordered" evidence="5">
    <location>
        <begin position="635"/>
        <end position="656"/>
    </location>
</feature>
<gene>
    <name evidence="7" type="primary">AFF2</name>
</gene>
<evidence type="ECO:0000256" key="2">
    <source>
        <dbReference type="ARBA" id="ARBA00007354"/>
    </source>
</evidence>
<keyword evidence="3" id="KW-0597">Phosphoprotein</keyword>
<feature type="compositionally biased region" description="Polar residues" evidence="5">
    <location>
        <begin position="93"/>
        <end position="108"/>
    </location>
</feature>
<feature type="compositionally biased region" description="Low complexity" evidence="5">
    <location>
        <begin position="376"/>
        <end position="393"/>
    </location>
</feature>
<feature type="compositionally biased region" description="Basic and acidic residues" evidence="5">
    <location>
        <begin position="530"/>
        <end position="543"/>
    </location>
</feature>
<reference evidence="7" key="2">
    <citation type="submission" date="2025-08" db="UniProtKB">
        <authorList>
            <consortium name="Ensembl"/>
        </authorList>
    </citation>
    <scope>IDENTIFICATION</scope>
</reference>
<feature type="compositionally biased region" description="Polar residues" evidence="5">
    <location>
        <begin position="323"/>
        <end position="339"/>
    </location>
</feature>
<dbReference type="GeneTree" id="ENSGT00950000182974"/>
<feature type="region of interest" description="Disordered" evidence="5">
    <location>
        <begin position="458"/>
        <end position="577"/>
    </location>
</feature>
<comment type="similarity">
    <text evidence="2">Belongs to the AF4 family.</text>
</comment>
<feature type="compositionally biased region" description="Low complexity" evidence="5">
    <location>
        <begin position="353"/>
        <end position="366"/>
    </location>
</feature>
<dbReference type="GO" id="GO:0043484">
    <property type="term" value="P:regulation of RNA splicing"/>
    <property type="evidence" value="ECO:0007669"/>
    <property type="project" value="TreeGrafter"/>
</dbReference>
<dbReference type="Pfam" id="PF05110">
    <property type="entry name" value="AF-4"/>
    <property type="match status" value="2"/>
</dbReference>
<sequence length="1188" mass="130043">MKDLLTNHSNQNHLVGIPKNSMPQTPINKNEPSFFAEQKNRMIPPHQDNTHASAPMPPPSVVILNSTLIHSNRKSKPDWPRDTHNASIVPASQAGSQPSKMQPSTQDQPQARLEDFFVYPAEQPQVGALEESNPSAKEDSNLKSSGGDTFKEIFQSNSPEESEFTVQAPGSPLVASSLLAPSSGLSVQNFPPGLYCKTSMGQQKPTAYVRPMDGQDQAPDISPTLKPSIEFENSFGNLSFGSLLDGKPSAASSKTKLPKFTILQTNEVSLPSDPSCVEEILREMTHPWPTPLTAMHTPGNPEQNTFSIPGQESQHLTPGFTLQKWSDPTSRAATKSVSFKSPLLAPPQPPPAVQASGGSGSSSDSESSSESDSDTESSTTDSESNEAPRAATPEPEPPSTNKWQLDKWLNKVTSQNKSFICGQNETPMETISVPPPIIQPMEVQVKVKTNPSQVLAEPKERPLLSLIREKARPRPTQKNPETKALKHKLSATIETVSQRTIGKKQPKKVEKNTSIDEFTWPKPNITSSTPKEKESVELPDPPRGRNKATAHKPIPRKEPRPNIPLASEKKKYRGPGRIVPKSREFIETDSSTSDSNTDQEETLQIKVLPPCIAPGGNTAKSKETCGASLTLSTLISGSSSNNSNNLSINNEEPTFSPIPVMHTELLSPLRDHENLKNLWVKIDLDLLSRVPGHNSLQAAPAKPDHKETASKPKRQTAAAAAEKPAPKGKRKHKPTEVAEKIPEKKQRLEEAATVCLLPPCISPAPPHKPPNTKENNSSRRANRRKEEKLFPPPLSPLPEDPPRRRNISGNNGPFSQDKNIPMIGQITSTKPKRSEGKFCATFKGISVNEGDTPKKAVSATITVNNTAIATATVTATAIVTATVTATATATATTTTTTTTISTITSTITTGLMDSSHLEMTSWAALPLLSSSTTNVRRPKLTFDDSVHNADYYMQEAKKLKHKADALFEKFGKAVNYADAALSFTECGNAMERDPLEAKSPYTMYSETVELLRYAMRLKNFASPLASEGDKKLAVLCYRCLSLLYLRMFKLKKDHAMKYSRSLMEYFKQNASKVTQIPSPWVGNGKNTPSPVSLNNVSPINAMGNCNNGPVTIPQRIHHMAASHVNITSNVLRGYEHWDMADKLTRENKEFFGDLDTLMGPLTQHSSMTNLVRYVRQGLCWLRIDAHLL</sequence>
<dbReference type="Proteomes" id="UP000694387">
    <property type="component" value="Chromosome X"/>
</dbReference>
<dbReference type="InterPro" id="IPR043640">
    <property type="entry name" value="AF4/FMR2_CHD"/>
</dbReference>
<feature type="compositionally biased region" description="Basic and acidic residues" evidence="5">
    <location>
        <begin position="734"/>
        <end position="745"/>
    </location>
</feature>
<dbReference type="Pfam" id="PF18876">
    <property type="entry name" value="AFF4_CHD"/>
    <property type="match status" value="1"/>
</dbReference>
<dbReference type="AlphaFoldDB" id="A0A8C4M2H8"/>
<reference evidence="7 8" key="1">
    <citation type="journal article" date="2020" name="Nat. Commun.">
        <title>Donkey genomes provide new insights into domestication and selection for coat color.</title>
        <authorList>
            <person name="Wang"/>
            <person name="C."/>
            <person name="Li"/>
            <person name="H."/>
            <person name="Guo"/>
            <person name="Y."/>
            <person name="Huang"/>
            <person name="J."/>
            <person name="Sun"/>
            <person name="Y."/>
            <person name="Min"/>
            <person name="J."/>
            <person name="Wang"/>
            <person name="J."/>
            <person name="Fang"/>
            <person name="X."/>
            <person name="Zhao"/>
            <person name="Z."/>
            <person name="Wang"/>
            <person name="S."/>
            <person name="Zhang"/>
            <person name="Y."/>
            <person name="Liu"/>
            <person name="Q."/>
            <person name="Jiang"/>
            <person name="Q."/>
            <person name="Wang"/>
            <person name="X."/>
            <person name="Guo"/>
            <person name="Y."/>
            <person name="Yang"/>
            <person name="C."/>
            <person name="Wang"/>
            <person name="Y."/>
            <person name="Tian"/>
            <person name="F."/>
            <person name="Zhuang"/>
            <person name="G."/>
            <person name="Fan"/>
            <person name="Y."/>
            <person name="Gao"/>
            <person name="Q."/>
            <person name="Li"/>
            <person name="Y."/>
            <person name="Ju"/>
            <person name="Z."/>
            <person name="Li"/>
            <person name="J."/>
            <person name="Li"/>
            <person name="R."/>
            <person name="Hou"/>
            <person name="M."/>
            <person name="Yang"/>
            <person name="G."/>
            <person name="Liu"/>
            <person name="G."/>
            <person name="Liu"/>
            <person name="W."/>
            <person name="Guo"/>
            <person name="J."/>
            <person name="Pan"/>
            <person name="S."/>
            <person name="Fan"/>
            <person name="G."/>
            <person name="Zhang"/>
            <person name="W."/>
            <person name="Zhang"/>
            <person name="R."/>
            <person name="Yu"/>
            <person name="J."/>
            <person name="Zhang"/>
            <person name="X."/>
            <person name="Yin"/>
            <person name="Q."/>
            <person name="Ji"/>
            <person name="C."/>
            <person name="Jin"/>
            <person name="Y."/>
            <person name="Yue"/>
            <person name="G."/>
            <person name="Liu"/>
            <person name="M."/>
            <person name="Xu"/>
            <person name="J."/>
            <person name="Liu"/>
            <person name="S."/>
            <person name="Jordana"/>
            <person name="J."/>
            <person name="Noce"/>
            <person name="A."/>
            <person name="Amills"/>
            <person name="M."/>
            <person name="Wu"/>
            <person name="D.D."/>
            <person name="Li"/>
            <person name="S."/>
            <person name="Zhou"/>
            <person name="X. and Zhong"/>
            <person name="J."/>
        </authorList>
    </citation>
    <scope>NUCLEOTIDE SEQUENCE [LARGE SCALE GENOMIC DNA]</scope>
</reference>
<evidence type="ECO:0000256" key="4">
    <source>
        <dbReference type="ARBA" id="ARBA00023242"/>
    </source>
</evidence>
<keyword evidence="4" id="KW-0539">Nucleus</keyword>
<evidence type="ECO:0000313" key="8">
    <source>
        <dbReference type="Proteomes" id="UP000694387"/>
    </source>
</evidence>
<dbReference type="PANTHER" id="PTHR10528">
    <property type="entry name" value="AF4/FMR2 FAMILY MEMBER"/>
    <property type="match status" value="1"/>
</dbReference>
<accession>A0A8C4M2H8</accession>
<dbReference type="InterPro" id="IPR043639">
    <property type="entry name" value="AF4_int"/>
</dbReference>
<name>A0A8C4M2H8_EQUAS</name>
<feature type="compositionally biased region" description="Basic and acidic residues" evidence="5">
    <location>
        <begin position="458"/>
        <end position="472"/>
    </location>
</feature>
<dbReference type="Ensembl" id="ENSEAST00005022006.2">
    <property type="protein sequence ID" value="ENSEASP00005020267.2"/>
    <property type="gene ID" value="ENSEASG00005013954.2"/>
</dbReference>
<organism evidence="7 8">
    <name type="scientific">Equus asinus</name>
    <name type="common">Donkey</name>
    <name type="synonym">Equus africanus asinus</name>
    <dbReference type="NCBI Taxonomy" id="9793"/>
    <lineage>
        <taxon>Eukaryota</taxon>
        <taxon>Metazoa</taxon>
        <taxon>Chordata</taxon>
        <taxon>Craniata</taxon>
        <taxon>Vertebrata</taxon>
        <taxon>Euteleostomi</taxon>
        <taxon>Mammalia</taxon>
        <taxon>Eutheria</taxon>
        <taxon>Laurasiatheria</taxon>
        <taxon>Perissodactyla</taxon>
        <taxon>Equidae</taxon>
        <taxon>Equus</taxon>
    </lineage>
</organism>
<dbReference type="GO" id="GO:0002151">
    <property type="term" value="F:G-quadruplex RNA binding"/>
    <property type="evidence" value="ECO:0007669"/>
    <property type="project" value="TreeGrafter"/>
</dbReference>
<feature type="region of interest" description="Disordered" evidence="5">
    <location>
        <begin position="1"/>
        <end position="31"/>
    </location>
</feature>